<dbReference type="Proteomes" id="UP000190888">
    <property type="component" value="Unassembled WGS sequence"/>
</dbReference>
<protein>
    <recommendedName>
        <fullName evidence="4">Lipocalin-like domain-containing protein</fullName>
    </recommendedName>
</protein>
<name>A0A1T4JQZ4_9BACT</name>
<evidence type="ECO:0000256" key="1">
    <source>
        <dbReference type="SAM" id="SignalP"/>
    </source>
</evidence>
<evidence type="ECO:0000313" key="2">
    <source>
        <dbReference type="EMBL" id="SJZ32571.1"/>
    </source>
</evidence>
<dbReference type="AlphaFoldDB" id="A0A1T4JQZ4"/>
<feature type="chain" id="PRO_5012210929" description="Lipocalin-like domain-containing protein" evidence="1">
    <location>
        <begin position="21"/>
        <end position="161"/>
    </location>
</feature>
<evidence type="ECO:0008006" key="4">
    <source>
        <dbReference type="Google" id="ProtNLM"/>
    </source>
</evidence>
<dbReference type="RefSeq" id="WP_078829458.1">
    <property type="nucleotide sequence ID" value="NZ_FUWH01000001.1"/>
</dbReference>
<proteinExistence type="predicted"/>
<keyword evidence="3" id="KW-1185">Reference proteome</keyword>
<reference evidence="2 3" key="1">
    <citation type="submission" date="2017-02" db="EMBL/GenBank/DDBJ databases">
        <authorList>
            <person name="Peterson S.W."/>
        </authorList>
    </citation>
    <scope>NUCLEOTIDE SEQUENCE [LARGE SCALE GENOMIC DNA]</scope>
    <source>
        <strain evidence="2 3">DSM 22335</strain>
    </source>
</reference>
<organism evidence="2 3">
    <name type="scientific">Sediminibacterium ginsengisoli</name>
    <dbReference type="NCBI Taxonomy" id="413434"/>
    <lineage>
        <taxon>Bacteria</taxon>
        <taxon>Pseudomonadati</taxon>
        <taxon>Bacteroidota</taxon>
        <taxon>Chitinophagia</taxon>
        <taxon>Chitinophagales</taxon>
        <taxon>Chitinophagaceae</taxon>
        <taxon>Sediminibacterium</taxon>
    </lineage>
</organism>
<dbReference type="OrthoDB" id="1441461at2"/>
<keyword evidence="1" id="KW-0732">Signal</keyword>
<dbReference type="EMBL" id="FUWH01000001">
    <property type="protein sequence ID" value="SJZ32571.1"/>
    <property type="molecule type" value="Genomic_DNA"/>
</dbReference>
<gene>
    <name evidence="2" type="ORF">SAMN04488132_10197</name>
</gene>
<sequence>MKQKCLLLLALAFTLVTVNAQTKVTKTNIVSNWVITAVDASPAFKYDVDKDSLSLGEAIKSQVKPEQESMVLGMMKQQVGVFKKMAFKFNADGTAELNSGVPGTGATKATYTVDEANSTITTVEAEGDKVKETIKADFVNSNLRLVLEQPTGNIILLLKKG</sequence>
<evidence type="ECO:0000313" key="3">
    <source>
        <dbReference type="Proteomes" id="UP000190888"/>
    </source>
</evidence>
<accession>A0A1T4JQZ4</accession>
<feature type="signal peptide" evidence="1">
    <location>
        <begin position="1"/>
        <end position="20"/>
    </location>
</feature>